<dbReference type="Proteomes" id="UP000244240">
    <property type="component" value="Unassembled WGS sequence"/>
</dbReference>
<dbReference type="EMBL" id="QBKR01000024">
    <property type="protein sequence ID" value="PTX53979.1"/>
    <property type="molecule type" value="Genomic_DNA"/>
</dbReference>
<protein>
    <submittedName>
        <fullName evidence="7">Tagaturonate reductase</fullName>
    </submittedName>
</protein>
<dbReference type="InterPro" id="IPR036291">
    <property type="entry name" value="NAD(P)-bd_dom_sf"/>
</dbReference>
<keyword evidence="2" id="KW-0520">NAD</keyword>
<dbReference type="Pfam" id="PF08125">
    <property type="entry name" value="Mannitol_dh_C"/>
    <property type="match status" value="1"/>
</dbReference>
<evidence type="ECO:0000256" key="4">
    <source>
        <dbReference type="SAM" id="MobiDB-lite"/>
    </source>
</evidence>
<keyword evidence="8" id="KW-1185">Reference proteome</keyword>
<dbReference type="AlphaFoldDB" id="A0A2T6BD74"/>
<evidence type="ECO:0000259" key="5">
    <source>
        <dbReference type="Pfam" id="PF01232"/>
    </source>
</evidence>
<dbReference type="Gene3D" id="1.10.1040.10">
    <property type="entry name" value="N-(1-d-carboxylethyl)-l-norvaline Dehydrogenase, domain 2"/>
    <property type="match status" value="1"/>
</dbReference>
<dbReference type="GO" id="GO:0005829">
    <property type="term" value="C:cytosol"/>
    <property type="evidence" value="ECO:0007669"/>
    <property type="project" value="TreeGrafter"/>
</dbReference>
<feature type="domain" description="Mannitol dehydrogenase C-terminal" evidence="6">
    <location>
        <begin position="289"/>
        <end position="418"/>
    </location>
</feature>
<dbReference type="InterPro" id="IPR013118">
    <property type="entry name" value="Mannitol_DH_C"/>
</dbReference>
<gene>
    <name evidence="7" type="ORF">C8P63_12435</name>
</gene>
<feature type="domain" description="Mannitol dehydrogenase N-terminal" evidence="5">
    <location>
        <begin position="32"/>
        <end position="274"/>
    </location>
</feature>
<dbReference type="GO" id="GO:0008926">
    <property type="term" value="F:mannitol-1-phosphate 5-dehydrogenase activity"/>
    <property type="evidence" value="ECO:0007669"/>
    <property type="project" value="UniProtKB-EC"/>
</dbReference>
<evidence type="ECO:0000256" key="3">
    <source>
        <dbReference type="ARBA" id="ARBA00048615"/>
    </source>
</evidence>
<feature type="region of interest" description="Disordered" evidence="4">
    <location>
        <begin position="1"/>
        <end position="23"/>
    </location>
</feature>
<dbReference type="SUPFAM" id="SSF48179">
    <property type="entry name" value="6-phosphogluconate dehydrogenase C-terminal domain-like"/>
    <property type="match status" value="1"/>
</dbReference>
<dbReference type="NCBIfam" id="NF002969">
    <property type="entry name" value="PRK03643.1"/>
    <property type="match status" value="1"/>
</dbReference>
<evidence type="ECO:0000259" key="6">
    <source>
        <dbReference type="Pfam" id="PF08125"/>
    </source>
</evidence>
<accession>A0A2T6BD74</accession>
<dbReference type="RefSeq" id="WP_108025477.1">
    <property type="nucleotide sequence ID" value="NZ_QBKR01000024.1"/>
</dbReference>
<dbReference type="PANTHER" id="PTHR30524">
    <property type="entry name" value="MANNITOL-1-PHOSPHATE 5-DEHYDROGENASE"/>
    <property type="match status" value="1"/>
</dbReference>
<dbReference type="InterPro" id="IPR013131">
    <property type="entry name" value="Mannitol_DH_N"/>
</dbReference>
<evidence type="ECO:0000256" key="2">
    <source>
        <dbReference type="ARBA" id="ARBA00023027"/>
    </source>
</evidence>
<sequence>MKHKTARGLDPLNKGWLRDHRPDESGIEQVPERIVQFGEGRFLRGFFDWMIHRLNRSGHWCGRIVAVQPTPRGKVVPVLNAQDGLYTVVLEGLQNGKPLREVELVTSISRGINPYEEWEEVLKLAERREIEWVVSNTTEAGLTYQTEAYSPGTAPLSFPGKLTAFLHRRYEFFSGAPEAGMWILPCELVEDNGDVLRDLVLKVAGDWELPGSFKRWVENSNVFCNTLVDRIVTGDAGERADELFEELGYEDRLLTVAERYHLFAVEGDPELKEHLPLHKAGLHVHWDSVAHYRELKLRILNGTHTLLFAPALLGGCETVSEAMKTKWLHRLATQALDSDILPVLEGRRSEKKRFAEDVLERFANPRIHHRWVDIGQNGVTKYHSRLLELLKRWKERNNRIPDTLAFSLAALIRFYQGEVVDEGVIRIFLNGSEDLMREKPKTVSFFADVWAKWDGTPGGLEQLAAETLKNTEIWGEDLCSSIPWLHERVSVHLQRIVEQGIQQASSQLEI</sequence>
<name>A0A2T6BD74_9BACL</name>
<evidence type="ECO:0000256" key="1">
    <source>
        <dbReference type="ARBA" id="ARBA00023002"/>
    </source>
</evidence>
<comment type="caution">
    <text evidence="7">The sequence shown here is derived from an EMBL/GenBank/DDBJ whole genome shotgun (WGS) entry which is preliminary data.</text>
</comment>
<dbReference type="SUPFAM" id="SSF51735">
    <property type="entry name" value="NAD(P)-binding Rossmann-fold domains"/>
    <property type="match status" value="1"/>
</dbReference>
<reference evidence="7 8" key="1">
    <citation type="submission" date="2018-04" db="EMBL/GenBank/DDBJ databases">
        <title>Genomic Encyclopedia of Archaeal and Bacterial Type Strains, Phase II (KMG-II): from individual species to whole genera.</title>
        <authorList>
            <person name="Goeker M."/>
        </authorList>
    </citation>
    <scope>NUCLEOTIDE SEQUENCE [LARGE SCALE GENOMIC DNA]</scope>
    <source>
        <strain evidence="7 8">DSM 45787</strain>
    </source>
</reference>
<dbReference type="PANTHER" id="PTHR30524:SF0">
    <property type="entry name" value="ALTRONATE OXIDOREDUCTASE-RELATED"/>
    <property type="match status" value="1"/>
</dbReference>
<keyword evidence="1" id="KW-0560">Oxidoreductase</keyword>
<evidence type="ECO:0000313" key="7">
    <source>
        <dbReference type="EMBL" id="PTX53979.1"/>
    </source>
</evidence>
<evidence type="ECO:0000313" key="8">
    <source>
        <dbReference type="Proteomes" id="UP000244240"/>
    </source>
</evidence>
<proteinExistence type="predicted"/>
<dbReference type="OrthoDB" id="9768714at2"/>
<comment type="catalytic activity">
    <reaction evidence="3">
        <text>D-mannitol 1-phosphate + NAD(+) = beta-D-fructose 6-phosphate + NADH + H(+)</text>
        <dbReference type="Rhea" id="RHEA:19661"/>
        <dbReference type="ChEBI" id="CHEBI:15378"/>
        <dbReference type="ChEBI" id="CHEBI:57540"/>
        <dbReference type="ChEBI" id="CHEBI:57634"/>
        <dbReference type="ChEBI" id="CHEBI:57945"/>
        <dbReference type="ChEBI" id="CHEBI:61381"/>
        <dbReference type="EC" id="1.1.1.17"/>
    </reaction>
</comment>
<dbReference type="GO" id="GO:0019592">
    <property type="term" value="P:mannitol catabolic process"/>
    <property type="evidence" value="ECO:0007669"/>
    <property type="project" value="TreeGrafter"/>
</dbReference>
<dbReference type="Pfam" id="PF01232">
    <property type="entry name" value="Mannitol_dh"/>
    <property type="match status" value="1"/>
</dbReference>
<dbReference type="Gene3D" id="3.40.50.720">
    <property type="entry name" value="NAD(P)-binding Rossmann-like Domain"/>
    <property type="match status" value="1"/>
</dbReference>
<dbReference type="InterPro" id="IPR008927">
    <property type="entry name" value="6-PGluconate_DH-like_C_sf"/>
</dbReference>
<dbReference type="InterPro" id="IPR013328">
    <property type="entry name" value="6PGD_dom2"/>
</dbReference>
<organism evidence="7 8">
    <name type="scientific">Melghirimyces profundicolus</name>
    <dbReference type="NCBI Taxonomy" id="1242148"/>
    <lineage>
        <taxon>Bacteria</taxon>
        <taxon>Bacillati</taxon>
        <taxon>Bacillota</taxon>
        <taxon>Bacilli</taxon>
        <taxon>Bacillales</taxon>
        <taxon>Thermoactinomycetaceae</taxon>
        <taxon>Melghirimyces</taxon>
    </lineage>
</organism>